<dbReference type="Proteomes" id="UP001497680">
    <property type="component" value="Unassembled WGS sequence"/>
</dbReference>
<reference evidence="1 2" key="1">
    <citation type="journal article" date="2022" name="New Phytol.">
        <title>Ecological generalism drives hyperdiversity of secondary metabolite gene clusters in xylarialean endophytes.</title>
        <authorList>
            <person name="Franco M.E.E."/>
            <person name="Wisecaver J.H."/>
            <person name="Arnold A.E."/>
            <person name="Ju Y.M."/>
            <person name="Slot J.C."/>
            <person name="Ahrendt S."/>
            <person name="Moore L.P."/>
            <person name="Eastman K.E."/>
            <person name="Scott K."/>
            <person name="Konkel Z."/>
            <person name="Mondo S.J."/>
            <person name="Kuo A."/>
            <person name="Hayes R.D."/>
            <person name="Haridas S."/>
            <person name="Andreopoulos B."/>
            <person name="Riley R."/>
            <person name="LaButti K."/>
            <person name="Pangilinan J."/>
            <person name="Lipzen A."/>
            <person name="Amirebrahimi M."/>
            <person name="Yan J."/>
            <person name="Adam C."/>
            <person name="Keymanesh K."/>
            <person name="Ng V."/>
            <person name="Louie K."/>
            <person name="Northen T."/>
            <person name="Drula E."/>
            <person name="Henrissat B."/>
            <person name="Hsieh H.M."/>
            <person name="Youens-Clark K."/>
            <person name="Lutzoni F."/>
            <person name="Miadlikowska J."/>
            <person name="Eastwood D.C."/>
            <person name="Hamelin R.C."/>
            <person name="Grigoriev I.V."/>
            <person name="U'Ren J.M."/>
        </authorList>
    </citation>
    <scope>NUCLEOTIDE SEQUENCE [LARGE SCALE GENOMIC DNA]</scope>
    <source>
        <strain evidence="1 2">ER1909</strain>
    </source>
</reference>
<comment type="caution">
    <text evidence="1">The sequence shown here is derived from an EMBL/GenBank/DDBJ whole genome shotgun (WGS) entry which is preliminary data.</text>
</comment>
<name>A0ACC0CVA1_9PEZI</name>
<evidence type="ECO:0000313" key="2">
    <source>
        <dbReference type="Proteomes" id="UP001497680"/>
    </source>
</evidence>
<organism evidence="1 2">
    <name type="scientific">Hypoxylon rubiginosum</name>
    <dbReference type="NCBI Taxonomy" id="110542"/>
    <lineage>
        <taxon>Eukaryota</taxon>
        <taxon>Fungi</taxon>
        <taxon>Dikarya</taxon>
        <taxon>Ascomycota</taxon>
        <taxon>Pezizomycotina</taxon>
        <taxon>Sordariomycetes</taxon>
        <taxon>Xylariomycetidae</taxon>
        <taxon>Xylariales</taxon>
        <taxon>Hypoxylaceae</taxon>
        <taxon>Hypoxylon</taxon>
    </lineage>
</organism>
<protein>
    <submittedName>
        <fullName evidence="1">HET-domain-containing protein</fullName>
    </submittedName>
</protein>
<evidence type="ECO:0000313" key="1">
    <source>
        <dbReference type="EMBL" id="KAI6084369.1"/>
    </source>
</evidence>
<keyword evidence="2" id="KW-1185">Reference proteome</keyword>
<accession>A0ACC0CVA1</accession>
<dbReference type="EMBL" id="MU394338">
    <property type="protein sequence ID" value="KAI6084369.1"/>
    <property type="molecule type" value="Genomic_DNA"/>
</dbReference>
<proteinExistence type="predicted"/>
<sequence>MATPVDTTSTKVEDESEHYQLASLDRPCQYCEALKLNDAAQGGIIKQNKNGERLVDFGEVQETYAERKATNFASMAYAAGLGKLDDDTPETWPRLELKLGYGRDDIFPDLPGLALTASQGCAFCRMLRRDLLSAWDKEKSDANKNPNHDNNEEEIREAKLILTGMSYKLYEAPNDNEGDMEEGSSERIYLDSLYVFFIIDWGSRKDDCSFHYNIHADATDPCASWFQIWRRPLPYNHLSPPSIKRLKALIAKSLPETPLPINHSPYYPTRLLDVGSSTLTTLRLVETAKYSALVDNSANTKETRYAALSYCWGSKDEAERQLRTTHDTIQDHLTQIEFRHLPQTVADTVQVCRSIGIRYLWVDALCIIQDDEDDWAKESFEMANVYANSFVTLCILQGSSCASGFLEKPYAPDMLSIDFRSSLDNSVSGRLYLWMLQSQEKNLMSPRSTFEKRNVRTGPDEPAELDLREAAWSTRGWTFQEAWLSPRKVLFGSHMFHISCGNLHESADGSKFDDSDFFPQGDVELGDMLNGWYNHVTSYGQRTLSYERDRFPALSAMPRIICEKFPDQQYLAGLWKSDLHRGLLWTPYSWSDLPTYLRQPEEAYISPSWSWAHCPRGLNWLRGVTTGHYAFSPEFELREADIVTEPLNPYGRVLSATLHLDAKTFQLPFHSGQAKVIETPGSERRWLGITFHYTLRSERDEYIASLHLDWITLGEKKHPEDPLEVERLWMVLISRSSIDNIFNHWSPSEDKHVTNPEIMVGLLLLPTGRENEFVKVGLWYSETRGLGGSKFWDDIQKQPIKLV</sequence>
<gene>
    <name evidence="1" type="ORF">F4821DRAFT_262028</name>
</gene>